<keyword evidence="6" id="KW-1185">Reference proteome</keyword>
<feature type="region of interest" description="Disordered" evidence="1">
    <location>
        <begin position="71"/>
        <end position="166"/>
    </location>
</feature>
<dbReference type="SUPFAM" id="SSF82153">
    <property type="entry name" value="FAS1 domain"/>
    <property type="match status" value="1"/>
</dbReference>
<keyword evidence="2" id="KW-0732">Signal</keyword>
<organism evidence="4">
    <name type="scientific">Gaeumannomyces tritici (strain R3-111a-1)</name>
    <name type="common">Wheat and barley take-all root rot fungus</name>
    <name type="synonym">Gaeumannomyces graminis var. tritici</name>
    <dbReference type="NCBI Taxonomy" id="644352"/>
    <lineage>
        <taxon>Eukaryota</taxon>
        <taxon>Fungi</taxon>
        <taxon>Dikarya</taxon>
        <taxon>Ascomycota</taxon>
        <taxon>Pezizomycotina</taxon>
        <taxon>Sordariomycetes</taxon>
        <taxon>Sordariomycetidae</taxon>
        <taxon>Magnaporthales</taxon>
        <taxon>Magnaporthaceae</taxon>
        <taxon>Gaeumannomyces</taxon>
    </lineage>
</organism>
<dbReference type="HOGENOM" id="CLU_026522_0_1_1"/>
<dbReference type="Pfam" id="PF02469">
    <property type="entry name" value="Fasciclin"/>
    <property type="match status" value="1"/>
</dbReference>
<dbReference type="InterPro" id="IPR000782">
    <property type="entry name" value="FAS1_domain"/>
</dbReference>
<dbReference type="VEuPathDB" id="FungiDB:GGTG_03558"/>
<evidence type="ECO:0000313" key="5">
    <source>
        <dbReference type="EnsemblFungi" id="EJT78458"/>
    </source>
</evidence>
<feature type="compositionally biased region" description="Acidic residues" evidence="1">
    <location>
        <begin position="425"/>
        <end position="441"/>
    </location>
</feature>
<feature type="region of interest" description="Disordered" evidence="1">
    <location>
        <begin position="398"/>
        <end position="441"/>
    </location>
</feature>
<dbReference type="RefSeq" id="XP_009219603.1">
    <property type="nucleotide sequence ID" value="XM_009221339.1"/>
</dbReference>
<dbReference type="OrthoDB" id="7700931at2759"/>
<feature type="signal peptide" evidence="2">
    <location>
        <begin position="1"/>
        <end position="16"/>
    </location>
</feature>
<accession>J3NQK2</accession>
<gene>
    <name evidence="5" type="primary">20344016</name>
    <name evidence="4" type="ORF">GGTG_03558</name>
</gene>
<dbReference type="EnsemblFungi" id="EJT78458">
    <property type="protein sequence ID" value="EJT78458"/>
    <property type="gene ID" value="GGTG_03558"/>
</dbReference>
<evidence type="ECO:0000256" key="2">
    <source>
        <dbReference type="SAM" id="SignalP"/>
    </source>
</evidence>
<dbReference type="PANTHER" id="PTHR10900">
    <property type="entry name" value="PERIOSTIN-RELATED"/>
    <property type="match status" value="1"/>
</dbReference>
<proteinExistence type="predicted"/>
<dbReference type="Proteomes" id="UP000006039">
    <property type="component" value="Unassembled WGS sequence"/>
</dbReference>
<reference evidence="4" key="2">
    <citation type="submission" date="2010-07" db="EMBL/GenBank/DDBJ databases">
        <authorList>
            <consortium name="The Broad Institute Genome Sequencing Platform"/>
            <consortium name="Broad Institute Genome Sequencing Center for Infectious Disease"/>
            <person name="Ma L.-J."/>
            <person name="Dead R."/>
            <person name="Young S."/>
            <person name="Zeng Q."/>
            <person name="Koehrsen M."/>
            <person name="Alvarado L."/>
            <person name="Berlin A."/>
            <person name="Chapman S.B."/>
            <person name="Chen Z."/>
            <person name="Freedman E."/>
            <person name="Gellesch M."/>
            <person name="Goldberg J."/>
            <person name="Griggs A."/>
            <person name="Gujja S."/>
            <person name="Heilman E.R."/>
            <person name="Heiman D."/>
            <person name="Hepburn T."/>
            <person name="Howarth C."/>
            <person name="Jen D."/>
            <person name="Larson L."/>
            <person name="Mehta T."/>
            <person name="Neiman D."/>
            <person name="Pearson M."/>
            <person name="Roberts A."/>
            <person name="Saif S."/>
            <person name="Shea T."/>
            <person name="Shenoy N."/>
            <person name="Sisk P."/>
            <person name="Stolte C."/>
            <person name="Sykes S."/>
            <person name="Walk T."/>
            <person name="White J."/>
            <person name="Yandava C."/>
            <person name="Haas B."/>
            <person name="Nusbaum C."/>
            <person name="Birren B."/>
        </authorList>
    </citation>
    <scope>NUCLEOTIDE SEQUENCE</scope>
    <source>
        <strain evidence="4">R3-111a-1</strain>
    </source>
</reference>
<feature type="compositionally biased region" description="Pro residues" evidence="1">
    <location>
        <begin position="81"/>
        <end position="94"/>
    </location>
</feature>
<feature type="chain" id="PRO_5015094399" description="FAS1 domain-containing protein" evidence="2">
    <location>
        <begin position="17"/>
        <end position="441"/>
    </location>
</feature>
<dbReference type="STRING" id="644352.J3NQK2"/>
<dbReference type="EMBL" id="GL385396">
    <property type="protein sequence ID" value="EJT78458.1"/>
    <property type="molecule type" value="Genomic_DNA"/>
</dbReference>
<dbReference type="AlphaFoldDB" id="J3NQK2"/>
<reference evidence="6" key="1">
    <citation type="submission" date="2010-07" db="EMBL/GenBank/DDBJ databases">
        <title>The genome sequence of Gaeumannomyces graminis var. tritici strain R3-111a-1.</title>
        <authorList>
            <consortium name="The Broad Institute Genome Sequencing Platform"/>
            <person name="Ma L.-J."/>
            <person name="Dead R."/>
            <person name="Young S."/>
            <person name="Zeng Q."/>
            <person name="Koehrsen M."/>
            <person name="Alvarado L."/>
            <person name="Berlin A."/>
            <person name="Chapman S.B."/>
            <person name="Chen Z."/>
            <person name="Freedman E."/>
            <person name="Gellesch M."/>
            <person name="Goldberg J."/>
            <person name="Griggs A."/>
            <person name="Gujja S."/>
            <person name="Heilman E.R."/>
            <person name="Heiman D."/>
            <person name="Hepburn T."/>
            <person name="Howarth C."/>
            <person name="Jen D."/>
            <person name="Larson L."/>
            <person name="Mehta T."/>
            <person name="Neiman D."/>
            <person name="Pearson M."/>
            <person name="Roberts A."/>
            <person name="Saif S."/>
            <person name="Shea T."/>
            <person name="Shenoy N."/>
            <person name="Sisk P."/>
            <person name="Stolte C."/>
            <person name="Sykes S."/>
            <person name="Walk T."/>
            <person name="White J."/>
            <person name="Yandava C."/>
            <person name="Haas B."/>
            <person name="Nusbaum C."/>
            <person name="Birren B."/>
        </authorList>
    </citation>
    <scope>NUCLEOTIDE SEQUENCE [LARGE SCALE GENOMIC DNA]</scope>
    <source>
        <strain evidence="6">R3-111a-1</strain>
    </source>
</reference>
<evidence type="ECO:0000259" key="3">
    <source>
        <dbReference type="PROSITE" id="PS50213"/>
    </source>
</evidence>
<dbReference type="Gene3D" id="2.30.180.10">
    <property type="entry name" value="FAS1 domain"/>
    <property type="match status" value="1"/>
</dbReference>
<name>J3NQK2_GAET3</name>
<evidence type="ECO:0000313" key="6">
    <source>
        <dbReference type="Proteomes" id="UP000006039"/>
    </source>
</evidence>
<dbReference type="PANTHER" id="PTHR10900:SF125">
    <property type="entry name" value="FAS1 DOMAIN-CONTAINING PROTEIN YLR001C"/>
    <property type="match status" value="1"/>
</dbReference>
<dbReference type="InterPro" id="IPR036378">
    <property type="entry name" value="FAS1_dom_sf"/>
</dbReference>
<feature type="compositionally biased region" description="Gly residues" evidence="1">
    <location>
        <begin position="121"/>
        <end position="136"/>
    </location>
</feature>
<evidence type="ECO:0000256" key="1">
    <source>
        <dbReference type="SAM" id="MobiDB-lite"/>
    </source>
</evidence>
<reference evidence="5" key="4">
    <citation type="journal article" date="2015" name="G3 (Bethesda)">
        <title>Genome sequences of three phytopathogenic species of the Magnaporthaceae family of fungi.</title>
        <authorList>
            <person name="Okagaki L.H."/>
            <person name="Nunes C.C."/>
            <person name="Sailsbery J."/>
            <person name="Clay B."/>
            <person name="Brown D."/>
            <person name="John T."/>
            <person name="Oh Y."/>
            <person name="Young N."/>
            <person name="Fitzgerald M."/>
            <person name="Haas B.J."/>
            <person name="Zeng Q."/>
            <person name="Young S."/>
            <person name="Adiconis X."/>
            <person name="Fan L."/>
            <person name="Levin J.Z."/>
            <person name="Mitchell T.K."/>
            <person name="Okubara P.A."/>
            <person name="Farman M.L."/>
            <person name="Kohn L.M."/>
            <person name="Birren B."/>
            <person name="Ma L.-J."/>
            <person name="Dean R.A."/>
        </authorList>
    </citation>
    <scope>NUCLEOTIDE SEQUENCE</scope>
    <source>
        <strain evidence="5">R3-111a-1</strain>
    </source>
</reference>
<dbReference type="GeneID" id="20344016"/>
<evidence type="ECO:0000313" key="4">
    <source>
        <dbReference type="EMBL" id="EJT78458.1"/>
    </source>
</evidence>
<feature type="compositionally biased region" description="Basic and acidic residues" evidence="1">
    <location>
        <begin position="71"/>
        <end position="80"/>
    </location>
</feature>
<dbReference type="PROSITE" id="PS50213">
    <property type="entry name" value="FAS1"/>
    <property type="match status" value="1"/>
</dbReference>
<reference evidence="5" key="5">
    <citation type="submission" date="2018-04" db="UniProtKB">
        <authorList>
            <consortium name="EnsemblFungi"/>
        </authorList>
    </citation>
    <scope>IDENTIFICATION</scope>
    <source>
        <strain evidence="5">R3-111a-1</strain>
    </source>
</reference>
<feature type="region of interest" description="Disordered" evidence="1">
    <location>
        <begin position="310"/>
        <end position="341"/>
    </location>
</feature>
<reference evidence="4" key="3">
    <citation type="submission" date="2010-09" db="EMBL/GenBank/DDBJ databases">
        <title>Annotation of Gaeumannomyces graminis var. tritici R3-111a-1.</title>
        <authorList>
            <consortium name="The Broad Institute Genome Sequencing Platform"/>
            <person name="Ma L.-J."/>
            <person name="Dead R."/>
            <person name="Young S.K."/>
            <person name="Zeng Q."/>
            <person name="Gargeya S."/>
            <person name="Fitzgerald M."/>
            <person name="Haas B."/>
            <person name="Abouelleil A."/>
            <person name="Alvarado L."/>
            <person name="Arachchi H.M."/>
            <person name="Berlin A."/>
            <person name="Brown A."/>
            <person name="Chapman S.B."/>
            <person name="Chen Z."/>
            <person name="Dunbar C."/>
            <person name="Freedman E."/>
            <person name="Gearin G."/>
            <person name="Gellesch M."/>
            <person name="Goldberg J."/>
            <person name="Griggs A."/>
            <person name="Gujja S."/>
            <person name="Heiman D."/>
            <person name="Howarth C."/>
            <person name="Larson L."/>
            <person name="Lui A."/>
            <person name="MacDonald P.J.P."/>
            <person name="Mehta T."/>
            <person name="Montmayeur A."/>
            <person name="Murphy C."/>
            <person name="Neiman D."/>
            <person name="Pearson M."/>
            <person name="Priest M."/>
            <person name="Roberts A."/>
            <person name="Saif S."/>
            <person name="Shea T."/>
            <person name="Shenoy N."/>
            <person name="Sisk P."/>
            <person name="Stolte C."/>
            <person name="Sykes S."/>
            <person name="Yandava C."/>
            <person name="Wortman J."/>
            <person name="Nusbaum C."/>
            <person name="Birren B."/>
        </authorList>
    </citation>
    <scope>NUCLEOTIDE SEQUENCE</scope>
    <source>
        <strain evidence="4">R3-111a-1</strain>
    </source>
</reference>
<protein>
    <recommendedName>
        <fullName evidence="3">FAS1 domain-containing protein</fullName>
    </recommendedName>
</protein>
<dbReference type="eggNOG" id="KOG1437">
    <property type="taxonomic scope" value="Eukaryota"/>
</dbReference>
<dbReference type="SMART" id="SM00554">
    <property type="entry name" value="FAS1"/>
    <property type="match status" value="1"/>
</dbReference>
<dbReference type="InterPro" id="IPR050904">
    <property type="entry name" value="Adhesion/Biosynth-related"/>
</dbReference>
<feature type="domain" description="FAS1" evidence="3">
    <location>
        <begin position="215"/>
        <end position="394"/>
    </location>
</feature>
<sequence length="441" mass="47833">MRTAVALSVLAAASSAFVFPDPVLFRKPELHAQRVVSSTRETFEYISHRMQTAAEYSKETLEEIFGAEERQLEGSKDHPPPPHPPPPHHPPPPPKKPEDPHKPGPGKPGGPGKRPGKKPGDGGGGGGGDGGDGGSGRKNPGYPGDGSQPGYPGSPEQPYLPPNSTNSTIWDLISNGKYTTKFYKLAPSGCATASGCLRAKNGVVHVISAPLFPPPPAAKIISLIPERFDCFVKALNQTEFVGYFQDLALNGTTIFAPTNHAFERMGSKANAFLFKSGKKNRRYLKALLKYHVVANNTLYSDAFYQDRHRGGRKKRKGSEVEQQQQHQFTIPDGDSDEPRNVRVSLPTLLGRSSLSVDINNLGGWRRLTINGYAPITVSDVISKEGVILVVARVLVPPKKGSSSIEPEEDGGEISVEELKERLDDYLDEDDEASGDEWDSDL</sequence>
<feature type="compositionally biased region" description="Acidic residues" evidence="1">
    <location>
        <begin position="405"/>
        <end position="415"/>
    </location>
</feature>